<feature type="domain" description="Gfo/Idh/MocA-like oxidoreductase C-terminal" evidence="4">
    <location>
        <begin position="133"/>
        <end position="347"/>
    </location>
</feature>
<dbReference type="RefSeq" id="WP_072835915.1">
    <property type="nucleotide sequence ID" value="NZ_FQUU01000011.1"/>
</dbReference>
<evidence type="ECO:0000259" key="4">
    <source>
        <dbReference type="Pfam" id="PF02894"/>
    </source>
</evidence>
<evidence type="ECO:0000313" key="5">
    <source>
        <dbReference type="EMBL" id="SHF48017.1"/>
    </source>
</evidence>
<accession>A0A1M5C082</accession>
<gene>
    <name evidence="5" type="ORF">SAMN02745131_02754</name>
</gene>
<dbReference type="GO" id="GO:0000166">
    <property type="term" value="F:nucleotide binding"/>
    <property type="evidence" value="ECO:0007669"/>
    <property type="project" value="InterPro"/>
</dbReference>
<dbReference type="GO" id="GO:0016491">
    <property type="term" value="F:oxidoreductase activity"/>
    <property type="evidence" value="ECO:0007669"/>
    <property type="project" value="UniProtKB-KW"/>
</dbReference>
<protein>
    <submittedName>
        <fullName evidence="5">Predicted dehydrogenase</fullName>
    </submittedName>
</protein>
<dbReference type="EMBL" id="FQUU01000011">
    <property type="protein sequence ID" value="SHF48017.1"/>
    <property type="molecule type" value="Genomic_DNA"/>
</dbReference>
<dbReference type="InterPro" id="IPR000683">
    <property type="entry name" value="Gfo/Idh/MocA-like_OxRdtase_N"/>
</dbReference>
<keyword evidence="2" id="KW-0560">Oxidoreductase</keyword>
<dbReference type="InterPro" id="IPR051317">
    <property type="entry name" value="Gfo/Idh/MocA_oxidoreduct"/>
</dbReference>
<dbReference type="STRING" id="1121884.SAMN02745131_02754"/>
<organism evidence="5 6">
    <name type="scientific">Flavisolibacter ginsengisoli DSM 18119</name>
    <dbReference type="NCBI Taxonomy" id="1121884"/>
    <lineage>
        <taxon>Bacteria</taxon>
        <taxon>Pseudomonadati</taxon>
        <taxon>Bacteroidota</taxon>
        <taxon>Chitinophagia</taxon>
        <taxon>Chitinophagales</taxon>
        <taxon>Chitinophagaceae</taxon>
        <taxon>Flavisolibacter</taxon>
    </lineage>
</organism>
<dbReference type="Gene3D" id="3.30.360.10">
    <property type="entry name" value="Dihydrodipicolinate Reductase, domain 2"/>
    <property type="match status" value="1"/>
</dbReference>
<sequence length="348" mass="39504">MNPIRTAILSYGMSGKLFHAPFLHVHPGFELCGVWERTKNEAIEKYPEIVTFRSLEELLSDNSIELVIVNTPNITHFEYARQALLAGKHVIVEKPFTVTADEAEQLIILANEKKKLLSVYHNRRFDSDYKTIKKVLNEGIIGHINEAEFHFDRFRNELSPKTHKEVAVKGTGALYDLGSHLIDQALQLFGIPEAVFADIRMIRTNSQVDDYFELLLYYNDKRVRLKANYLVREPLPGYIIHGSKGSFIKQRTDVQEKALLQNILPESPGWGVEPGTEKGLLHTEINGKVVREQVASLTGNYMEYYNSIYDALRNNKDAPVAPLDGLQVIRVIEAAFESNAKRSVVPLT</sequence>
<feature type="domain" description="Gfo/Idh/MocA-like oxidoreductase N-terminal" evidence="3">
    <location>
        <begin position="4"/>
        <end position="121"/>
    </location>
</feature>
<evidence type="ECO:0000256" key="1">
    <source>
        <dbReference type="ARBA" id="ARBA00010928"/>
    </source>
</evidence>
<dbReference type="Gene3D" id="3.40.50.720">
    <property type="entry name" value="NAD(P)-binding Rossmann-like Domain"/>
    <property type="match status" value="1"/>
</dbReference>
<dbReference type="OrthoDB" id="9815825at2"/>
<evidence type="ECO:0000259" key="3">
    <source>
        <dbReference type="Pfam" id="PF01408"/>
    </source>
</evidence>
<dbReference type="SUPFAM" id="SSF51735">
    <property type="entry name" value="NAD(P)-binding Rossmann-fold domains"/>
    <property type="match status" value="1"/>
</dbReference>
<evidence type="ECO:0000256" key="2">
    <source>
        <dbReference type="ARBA" id="ARBA00023002"/>
    </source>
</evidence>
<dbReference type="InterPro" id="IPR036291">
    <property type="entry name" value="NAD(P)-bd_dom_sf"/>
</dbReference>
<comment type="similarity">
    <text evidence="1">Belongs to the Gfo/Idh/MocA family.</text>
</comment>
<dbReference type="Pfam" id="PF02894">
    <property type="entry name" value="GFO_IDH_MocA_C"/>
    <property type="match status" value="1"/>
</dbReference>
<dbReference type="InterPro" id="IPR004104">
    <property type="entry name" value="Gfo/Idh/MocA-like_OxRdtase_C"/>
</dbReference>
<dbReference type="PANTHER" id="PTHR43708:SF5">
    <property type="entry name" value="CONSERVED EXPRESSED OXIDOREDUCTASE (EUROFUNG)-RELATED"/>
    <property type="match status" value="1"/>
</dbReference>
<reference evidence="5 6" key="1">
    <citation type="submission" date="2016-11" db="EMBL/GenBank/DDBJ databases">
        <authorList>
            <person name="Jaros S."/>
            <person name="Januszkiewicz K."/>
            <person name="Wedrychowicz H."/>
        </authorList>
    </citation>
    <scope>NUCLEOTIDE SEQUENCE [LARGE SCALE GENOMIC DNA]</scope>
    <source>
        <strain evidence="5 6">DSM 18119</strain>
    </source>
</reference>
<dbReference type="AlphaFoldDB" id="A0A1M5C082"/>
<dbReference type="PANTHER" id="PTHR43708">
    <property type="entry name" value="CONSERVED EXPRESSED OXIDOREDUCTASE (EUROFUNG)"/>
    <property type="match status" value="1"/>
</dbReference>
<dbReference type="Proteomes" id="UP000184048">
    <property type="component" value="Unassembled WGS sequence"/>
</dbReference>
<proteinExistence type="inferred from homology"/>
<evidence type="ECO:0000313" key="6">
    <source>
        <dbReference type="Proteomes" id="UP000184048"/>
    </source>
</evidence>
<dbReference type="Pfam" id="PF01408">
    <property type="entry name" value="GFO_IDH_MocA"/>
    <property type="match status" value="1"/>
</dbReference>
<keyword evidence="6" id="KW-1185">Reference proteome</keyword>
<name>A0A1M5C082_9BACT</name>